<comment type="caution">
    <text evidence="1">The sequence shown here is derived from an EMBL/GenBank/DDBJ whole genome shotgun (WGS) entry which is preliminary data.</text>
</comment>
<dbReference type="PANTHER" id="PTHR34261:SF1">
    <property type="entry name" value="TUBULIN POLYMERIZATION-PROMOTING PROTEIN"/>
    <property type="match status" value="1"/>
</dbReference>
<reference evidence="1 2" key="1">
    <citation type="journal article" date="2017" name="PLoS Biol.">
        <title>The sea cucumber genome provides insights into morphological evolution and visceral regeneration.</title>
        <authorList>
            <person name="Zhang X."/>
            <person name="Sun L."/>
            <person name="Yuan J."/>
            <person name="Sun Y."/>
            <person name="Gao Y."/>
            <person name="Zhang L."/>
            <person name="Li S."/>
            <person name="Dai H."/>
            <person name="Hamel J.F."/>
            <person name="Liu C."/>
            <person name="Yu Y."/>
            <person name="Liu S."/>
            <person name="Lin W."/>
            <person name="Guo K."/>
            <person name="Jin S."/>
            <person name="Xu P."/>
            <person name="Storey K.B."/>
            <person name="Huan P."/>
            <person name="Zhang T."/>
            <person name="Zhou Y."/>
            <person name="Zhang J."/>
            <person name="Lin C."/>
            <person name="Li X."/>
            <person name="Xing L."/>
            <person name="Huo D."/>
            <person name="Sun M."/>
            <person name="Wang L."/>
            <person name="Mercier A."/>
            <person name="Li F."/>
            <person name="Yang H."/>
            <person name="Xiang J."/>
        </authorList>
    </citation>
    <scope>NUCLEOTIDE SEQUENCE [LARGE SCALE GENOMIC DNA]</scope>
    <source>
        <strain evidence="1">Shaxun</strain>
        <tissue evidence="1">Muscle</tissue>
    </source>
</reference>
<evidence type="ECO:0000313" key="1">
    <source>
        <dbReference type="EMBL" id="PIK42103.1"/>
    </source>
</evidence>
<dbReference type="InterPro" id="IPR053358">
    <property type="entry name" value="Diff-assoc_signaling"/>
</dbReference>
<name>A0A2G8K298_STIJA</name>
<protein>
    <submittedName>
        <fullName evidence="1">Uncharacterized protein</fullName>
    </submittedName>
</protein>
<accession>A0A2G8K298</accession>
<organism evidence="1 2">
    <name type="scientific">Stichopus japonicus</name>
    <name type="common">Sea cucumber</name>
    <dbReference type="NCBI Taxonomy" id="307972"/>
    <lineage>
        <taxon>Eukaryota</taxon>
        <taxon>Metazoa</taxon>
        <taxon>Echinodermata</taxon>
        <taxon>Eleutherozoa</taxon>
        <taxon>Echinozoa</taxon>
        <taxon>Holothuroidea</taxon>
        <taxon>Aspidochirotacea</taxon>
        <taxon>Aspidochirotida</taxon>
        <taxon>Stichopodidae</taxon>
        <taxon>Apostichopus</taxon>
    </lineage>
</organism>
<keyword evidence="2" id="KW-1185">Reference proteome</keyword>
<dbReference type="EMBL" id="MRZV01000961">
    <property type="protein sequence ID" value="PIK42103.1"/>
    <property type="molecule type" value="Genomic_DNA"/>
</dbReference>
<dbReference type="PANTHER" id="PTHR34261">
    <property type="entry name" value="APC REGULATOR OF WNT-SIGNALING PATHWAY-RELATED"/>
    <property type="match status" value="1"/>
</dbReference>
<dbReference type="OrthoDB" id="8913316at2759"/>
<dbReference type="Proteomes" id="UP000230750">
    <property type="component" value="Unassembled WGS sequence"/>
</dbReference>
<sequence>MEIKRLAQGHNVMIWPGLEPDTTMLFEVKDRVLLFIGIFSSITVCNAVEIPSGSYEGSCVNECQRRSKDYFYRATKNYDWDYCSPVVGVGSDGKVCKISHQCGLHGESYNWCRTTDGSWSYCSAQYKSSPNFGLTRYGYYCDDACRQYQSSYYFCNFASSWEYCSPAPYKTIYGKQCNPDHYCGKHGEDYYWCYTGSSWDYCSPVENCAYWPFLSTSDLSRRVLTENICTIRTTPSLSTTLEFNPGDSHRITAPRTAAERNAATGIIAMWVIDGFVGNERSGTLYTSGNMRIDLQGMFSRNGMRYANIQVQTGSNTLAGIAVRTGQAFPIRYIRRALNESLNRSRFIYLDRQAASMK</sequence>
<proteinExistence type="predicted"/>
<gene>
    <name evidence="1" type="ORF">BSL78_21043</name>
</gene>
<evidence type="ECO:0000313" key="2">
    <source>
        <dbReference type="Proteomes" id="UP000230750"/>
    </source>
</evidence>
<dbReference type="AlphaFoldDB" id="A0A2G8K298"/>